<evidence type="ECO:0000259" key="2">
    <source>
        <dbReference type="Pfam" id="PF13175"/>
    </source>
</evidence>
<dbReference type="EMBL" id="JRMP02000003">
    <property type="protein sequence ID" value="TLD95215.1"/>
    <property type="molecule type" value="Genomic_DNA"/>
</dbReference>
<proteinExistence type="predicted"/>
<evidence type="ECO:0000256" key="1">
    <source>
        <dbReference type="SAM" id="Coils"/>
    </source>
</evidence>
<dbReference type="SUPFAM" id="SSF52540">
    <property type="entry name" value="P-loop containing nucleoside triphosphate hydrolases"/>
    <property type="match status" value="1"/>
</dbReference>
<evidence type="ECO:0000313" key="5">
    <source>
        <dbReference type="Proteomes" id="UP000029714"/>
    </source>
</evidence>
<dbReference type="PANTHER" id="PTHR43581">
    <property type="entry name" value="ATP/GTP PHOSPHATASE"/>
    <property type="match status" value="1"/>
</dbReference>
<accession>A0A347VQ76</accession>
<dbReference type="RefSeq" id="WP_034571973.1">
    <property type="nucleotide sequence ID" value="NZ_JRMP02000003.1"/>
</dbReference>
<protein>
    <submittedName>
        <fullName evidence="3">AAA family ATPase</fullName>
    </submittedName>
</protein>
<evidence type="ECO:0000313" key="3">
    <source>
        <dbReference type="EMBL" id="MWV70251.1"/>
    </source>
</evidence>
<reference evidence="4 5" key="1">
    <citation type="journal article" date="2014" name="Genome Announc.">
        <title>Draft genome sequences of eight enterohepatic helicobacter species isolated from both laboratory and wild rodents.</title>
        <authorList>
            <person name="Sheh A."/>
            <person name="Shen Z."/>
            <person name="Fox J.G."/>
        </authorList>
    </citation>
    <scope>NUCLEOTIDE SEQUENCE [LARGE SCALE GENOMIC DNA]</scope>
    <source>
        <strain evidence="4 5">MIT 97-6194</strain>
    </source>
</reference>
<dbReference type="InterPro" id="IPR027417">
    <property type="entry name" value="P-loop_NTPase"/>
</dbReference>
<dbReference type="OrthoDB" id="304566at2"/>
<evidence type="ECO:0000313" key="4">
    <source>
        <dbReference type="EMBL" id="TLD95215.1"/>
    </source>
</evidence>
<evidence type="ECO:0000313" key="6">
    <source>
        <dbReference type="Proteomes" id="UP000477070"/>
    </source>
</evidence>
<dbReference type="InterPro" id="IPR051396">
    <property type="entry name" value="Bact_Antivir_Def_Nuclease"/>
</dbReference>
<reference evidence="3 6" key="4">
    <citation type="submission" date="2019-12" db="EMBL/GenBank/DDBJ databases">
        <title>Multi-Generational Helicobacter saguini Isolates.</title>
        <authorList>
            <person name="Mannion A."/>
            <person name="Shen Z."/>
            <person name="Fox J.G."/>
        </authorList>
    </citation>
    <scope>NUCLEOTIDE SEQUENCE [LARGE SCALE GENOMIC DNA]</scope>
    <source>
        <strain evidence="3">16-048</strain>
        <strain evidence="6">16-048 (F4)</strain>
    </source>
</reference>
<dbReference type="Proteomes" id="UP000477070">
    <property type="component" value="Unassembled WGS sequence"/>
</dbReference>
<reference evidence="4 5" key="2">
    <citation type="journal article" date="2016" name="Infect. Immun.">
        <title>Helicobacter saguini, a Novel Helicobacter Isolated from Cotton-Top Tamarins with Ulcerative Colitis, Has Proinflammatory Properties and Induces Typhlocolitis and Dysplasia in Gnotobiotic IL-10-/- Mice.</title>
        <authorList>
            <person name="Shen Z."/>
            <person name="Mannion A."/>
            <person name="Whary M.T."/>
            <person name="Muthupalani S."/>
            <person name="Sheh A."/>
            <person name="Feng Y."/>
            <person name="Gong G."/>
            <person name="Vandamme P."/>
            <person name="Holcombe H.R."/>
            <person name="Paster B.J."/>
            <person name="Fox J.G."/>
        </authorList>
    </citation>
    <scope>NUCLEOTIDE SEQUENCE [LARGE SCALE GENOMIC DNA]</scope>
    <source>
        <strain evidence="4 5">MIT 97-6194</strain>
    </source>
</reference>
<feature type="coiled-coil region" evidence="1">
    <location>
        <begin position="151"/>
        <end position="189"/>
    </location>
</feature>
<keyword evidence="5" id="KW-1185">Reference proteome</keyword>
<dbReference type="EMBL" id="QBIU01000002">
    <property type="protein sequence ID" value="MWV70251.1"/>
    <property type="molecule type" value="Genomic_DNA"/>
</dbReference>
<name>A0A347VQ76_9HELI</name>
<gene>
    <name evidence="3" type="ORF">DCO61_09625</name>
    <name evidence="4" type="ORF">LS64_002290</name>
</gene>
<dbReference type="PANTHER" id="PTHR43581:SF4">
    <property type="entry name" value="ATP_GTP PHOSPHATASE"/>
    <property type="match status" value="1"/>
</dbReference>
<keyword evidence="1" id="KW-0175">Coiled coil</keyword>
<reference evidence="4" key="3">
    <citation type="submission" date="2018-04" db="EMBL/GenBank/DDBJ databases">
        <authorList>
            <person name="Sheh A."/>
            <person name="Shen Z."/>
            <person name="Mannion A.J."/>
            <person name="Fox J.G."/>
        </authorList>
    </citation>
    <scope>NUCLEOTIDE SEQUENCE</scope>
    <source>
        <strain evidence="4">MIT 97-6194</strain>
    </source>
</reference>
<dbReference type="STRING" id="1548018.LS64_07585"/>
<comment type="caution">
    <text evidence="4">The sequence shown here is derived from an EMBL/GenBank/DDBJ whole genome shotgun (WGS) entry which is preliminary data.</text>
</comment>
<organism evidence="4 5">
    <name type="scientific">Helicobacter saguini</name>
    <dbReference type="NCBI Taxonomy" id="1548018"/>
    <lineage>
        <taxon>Bacteria</taxon>
        <taxon>Pseudomonadati</taxon>
        <taxon>Campylobacterota</taxon>
        <taxon>Epsilonproteobacteria</taxon>
        <taxon>Campylobacterales</taxon>
        <taxon>Helicobacteraceae</taxon>
        <taxon>Helicobacter</taxon>
    </lineage>
</organism>
<sequence>MKTRILEIRTFKNIIGKNVSADCHIENSRDVKPQTLLLDAVINTNGVDTKLGGLVIIIGENNTGKSNVSRALEKFIRTKNPQNTFSESDKPNFDTCTNCEPILTLKTSYIDFTINPEISNKDMPNYTQEFSTKIIYSNGRVNIHDCQGSAHEIKAAEMQQKEDKQKALQDEIEREIRKLKRSNIEIYNELKDKFIHPADNQNIKDLEHFKTIYNEQINLIKNAKDKVQQSQTYDETKKAYIELEKVINNAVRIYNASPCISKPINIKTQFIIPKVFDNVSVPSNNTKHNIRPKVIKYDNSKNTFTSKDLETTIDSIESSKFFQSLARAAKIDIQKDIIQPFKHHGSKKDYLPRIESKINKKLKDTIEKRFNKLYKKKGDLSYEFEINLYTNEIAFSISRNKKQDVLELDLQSEGFKWFFNLFFGLLYGENTLSKNSIVLMDEPAHNLSVPARKGCRDFLKSYGEKHGITFVVVTHDPFLVDIDNLDELRIITNMHSSDTIAEGKGVNISNDFSVIEREDSNALTEIKKAFGVSSHFFYNPGMRIVFVEGITDYNYLTTFKILKQKEGGECNIAFLPIGGLGASDADKEQVIENLIHIFPEPILLVDSDMAGRKFKKIKAGENKKRKPMDKLHIVELREIDSNLREIEDCFSDIDFETYRLDKKIIGIESTQEEKRKNPVKNSQKSKAMKREILCNKGTISKEAKDRFYKILEFLEFNV</sequence>
<dbReference type="AlphaFoldDB" id="A0A347VQ76"/>
<dbReference type="Gene3D" id="3.40.50.300">
    <property type="entry name" value="P-loop containing nucleotide triphosphate hydrolases"/>
    <property type="match status" value="1"/>
</dbReference>
<dbReference type="Proteomes" id="UP000029714">
    <property type="component" value="Unassembled WGS sequence"/>
</dbReference>
<dbReference type="InterPro" id="IPR041685">
    <property type="entry name" value="AAA_GajA/Old/RecF-like"/>
</dbReference>
<feature type="domain" description="Endonuclease GajA/Old nuclease/RecF-like AAA" evidence="2">
    <location>
        <begin position="54"/>
        <end position="479"/>
    </location>
</feature>
<dbReference type="Pfam" id="PF13175">
    <property type="entry name" value="AAA_15"/>
    <property type="match status" value="1"/>
</dbReference>